<evidence type="ECO:0000313" key="2">
    <source>
        <dbReference type="WBParaSite" id="RSKR_0000604700.1"/>
    </source>
</evidence>
<sequence>MNFPFSQIIQEPLESGGSTASTTNALNTHSPSQNIVPHQSALEGGGDFTSQVFNTSQANSFNYCDILNASANHAQDANHLNTTAYGATANSANSVFFGTGMEPIQDPMVMLNNPYNPINFPTAATFRQNINLGRNQDTNYPQLFHNTSQTFELNTDQTSNTNALASLKNIGFSDLNQAGMYKSTSSNMAYNYNFMNLPFPFSDKTYNSTSSAQTHLPASNSFNYAANSYSNHTFPPPSLSNFNFMLPGRHPNEAVALAAAAELMQSNNYNQTNHLPLTSSTQGNNSLLNSMPHHPTYIPSNVDDQESVNLAKLCAVCNDTAVCQHYGARTCEGCKGFFKRTVQKKAHYVCAVNKNCQIDKRYRSRCQYCRYQKCIQVGMVKEVVRDGCLQGRRGRLPSKAKSQASDKPPSPQLPLITIIQKSWSENESNVVVRSNIDDEVKNSMTIPLNAFINILNTEYASMYQFFLKIPDLSILYRKDLSHLLSRNYFAILALKLAHYYNEQNNGSLGNKNDPQFYFSASGLYLNLSQIPEEINGFFRAVHKISLQFKNQLDWDLSSFSCLIVLQLLYRKDDSAPYFDVKKGLPKVKTEAIETPATYESWVSVEKISDDISLDRLQSHLINALKDHCCAGPAYQANKLSNIIAQTNSFNGFNRIGYSVINSNRMEAIIQDYNKKVESNGETPIPNYIFCLYTVLTHIYSPKGNNNNQKTSPDPTHLPPSAYYSVSQANQNSLINSSLMMANNFNSLYDSGINNESGNNILV</sequence>
<organism evidence="1 2">
    <name type="scientific">Rhabditophanes sp. KR3021</name>
    <dbReference type="NCBI Taxonomy" id="114890"/>
    <lineage>
        <taxon>Eukaryota</taxon>
        <taxon>Metazoa</taxon>
        <taxon>Ecdysozoa</taxon>
        <taxon>Nematoda</taxon>
        <taxon>Chromadorea</taxon>
        <taxon>Rhabditida</taxon>
        <taxon>Tylenchina</taxon>
        <taxon>Panagrolaimomorpha</taxon>
        <taxon>Strongyloidoidea</taxon>
        <taxon>Alloionematidae</taxon>
        <taxon>Rhabditophanes</taxon>
    </lineage>
</organism>
<accession>A0AC35TYS3</accession>
<protein>
    <submittedName>
        <fullName evidence="2">Nuclear receptor domain-containing protein</fullName>
    </submittedName>
</protein>
<dbReference type="Proteomes" id="UP000095286">
    <property type="component" value="Unplaced"/>
</dbReference>
<evidence type="ECO:0000313" key="1">
    <source>
        <dbReference type="Proteomes" id="UP000095286"/>
    </source>
</evidence>
<dbReference type="WBParaSite" id="RSKR_0000604700.1">
    <property type="protein sequence ID" value="RSKR_0000604700.1"/>
    <property type="gene ID" value="RSKR_0000604700"/>
</dbReference>
<proteinExistence type="predicted"/>
<name>A0AC35TYS3_9BILA</name>
<reference evidence="2" key="1">
    <citation type="submission" date="2016-11" db="UniProtKB">
        <authorList>
            <consortium name="WormBaseParasite"/>
        </authorList>
    </citation>
    <scope>IDENTIFICATION</scope>
    <source>
        <strain evidence="2">KR3021</strain>
    </source>
</reference>